<dbReference type="PRINTS" id="PR01179">
    <property type="entry name" value="ODADCRBXLASE"/>
</dbReference>
<comment type="subunit">
    <text evidence="8">Homodimer. Only the dimer is catalytically active, as the active sites are constructed of residues from both monomers.</text>
</comment>
<dbReference type="InterPro" id="IPR029066">
    <property type="entry name" value="PLP-binding_barrel"/>
</dbReference>
<keyword evidence="12" id="KW-1185">Reference proteome</keyword>
<dbReference type="GO" id="GO:0005737">
    <property type="term" value="C:cytoplasm"/>
    <property type="evidence" value="ECO:0007669"/>
    <property type="project" value="TreeGrafter"/>
</dbReference>
<organism evidence="11 12">
    <name type="scientific">Leptotrombidium deliense</name>
    <dbReference type="NCBI Taxonomy" id="299467"/>
    <lineage>
        <taxon>Eukaryota</taxon>
        <taxon>Metazoa</taxon>
        <taxon>Ecdysozoa</taxon>
        <taxon>Arthropoda</taxon>
        <taxon>Chelicerata</taxon>
        <taxon>Arachnida</taxon>
        <taxon>Acari</taxon>
        <taxon>Acariformes</taxon>
        <taxon>Trombidiformes</taxon>
        <taxon>Prostigmata</taxon>
        <taxon>Anystina</taxon>
        <taxon>Parasitengona</taxon>
        <taxon>Trombiculoidea</taxon>
        <taxon>Trombiculidae</taxon>
        <taxon>Leptotrombidium</taxon>
    </lineage>
</organism>
<dbReference type="InterPro" id="IPR022653">
    <property type="entry name" value="De-COase2_pyr-phos_BS"/>
</dbReference>
<protein>
    <recommendedName>
        <fullName evidence="7">ornithine decarboxylase</fullName>
        <ecNumber evidence="7">4.1.1.17</ecNumber>
    </recommendedName>
</protein>
<comment type="cofactor">
    <cofactor evidence="1">
        <name>pyridoxal 5'-phosphate</name>
        <dbReference type="ChEBI" id="CHEBI:597326"/>
    </cofactor>
</comment>
<dbReference type="OrthoDB" id="5034579at2759"/>
<dbReference type="EMBL" id="NCKV01008952">
    <property type="protein sequence ID" value="RWS22384.1"/>
    <property type="molecule type" value="Genomic_DNA"/>
</dbReference>
<dbReference type="InterPro" id="IPR002433">
    <property type="entry name" value="Orn_de-COase"/>
</dbReference>
<dbReference type="PANTHER" id="PTHR11482:SF6">
    <property type="entry name" value="ORNITHINE DECARBOXYLASE 1-RELATED"/>
    <property type="match status" value="1"/>
</dbReference>
<comment type="pathway">
    <text evidence="6">Amine and polyamine biosynthesis; putrescine biosynthesis via L-ornithine pathway; putrescine from L-ornithine: step 1/1.</text>
</comment>
<evidence type="ECO:0000313" key="11">
    <source>
        <dbReference type="EMBL" id="RWS22384.1"/>
    </source>
</evidence>
<feature type="domain" description="Orn/DAP/Arg decarboxylase 2 N-terminal" evidence="10">
    <location>
        <begin position="44"/>
        <end position="126"/>
    </location>
</feature>
<comment type="caution">
    <text evidence="11">The sequence shown here is derived from an EMBL/GenBank/DDBJ whole genome shotgun (WGS) entry which is preliminary data.</text>
</comment>
<dbReference type="VEuPathDB" id="VectorBase:LDEU009657"/>
<proteinExistence type="inferred from homology"/>
<evidence type="ECO:0000256" key="4">
    <source>
        <dbReference type="ARBA" id="ARBA00023115"/>
    </source>
</evidence>
<dbReference type="InterPro" id="IPR022644">
    <property type="entry name" value="De-COase2_N"/>
</dbReference>
<dbReference type="EC" id="4.1.1.17" evidence="7"/>
<dbReference type="PANTHER" id="PTHR11482">
    <property type="entry name" value="ARGININE/DIAMINOPIMELATE/ORNITHINE DECARBOXYLASE"/>
    <property type="match status" value="1"/>
</dbReference>
<evidence type="ECO:0000256" key="2">
    <source>
        <dbReference type="ARBA" id="ARBA00008872"/>
    </source>
</evidence>
<evidence type="ECO:0000256" key="5">
    <source>
        <dbReference type="ARBA" id="ARBA00023239"/>
    </source>
</evidence>
<dbReference type="Proteomes" id="UP000288716">
    <property type="component" value="Unassembled WGS sequence"/>
</dbReference>
<accession>A0A443S4I0</accession>
<dbReference type="GO" id="GO:0033387">
    <property type="term" value="P:putrescine biosynthetic process from arginine, via ornithine"/>
    <property type="evidence" value="ECO:0007669"/>
    <property type="project" value="TreeGrafter"/>
</dbReference>
<dbReference type="GO" id="GO:0004586">
    <property type="term" value="F:ornithine decarboxylase activity"/>
    <property type="evidence" value="ECO:0007669"/>
    <property type="project" value="UniProtKB-EC"/>
</dbReference>
<evidence type="ECO:0000256" key="7">
    <source>
        <dbReference type="ARBA" id="ARBA00034138"/>
    </source>
</evidence>
<dbReference type="SUPFAM" id="SSF51419">
    <property type="entry name" value="PLP-binding barrel"/>
    <property type="match status" value="1"/>
</dbReference>
<evidence type="ECO:0000256" key="9">
    <source>
        <dbReference type="ARBA" id="ARBA00049127"/>
    </source>
</evidence>
<dbReference type="InterPro" id="IPR000183">
    <property type="entry name" value="Orn/DAP/Arg_de-COase"/>
</dbReference>
<sequence>MHANNIPMKHIESSSKMSSARKLIRETISTKNFDDAFYVIDIENLIEKYNRWLSKMPRIKPYYAVKCNNTPIVLEILASIGLGFDCASKVPTNEIADVLSCDVSPNKIINANPCKLKSHIEYAMSEN</sequence>
<keyword evidence="4" id="KW-0620">Polyamine biosynthesis</keyword>
<keyword evidence="5" id="KW-0456">Lyase</keyword>
<comment type="catalytic activity">
    <reaction evidence="9">
        <text>L-ornithine + H(+) = putrescine + CO2</text>
        <dbReference type="Rhea" id="RHEA:22964"/>
        <dbReference type="ChEBI" id="CHEBI:15378"/>
        <dbReference type="ChEBI" id="CHEBI:16526"/>
        <dbReference type="ChEBI" id="CHEBI:46911"/>
        <dbReference type="ChEBI" id="CHEBI:326268"/>
        <dbReference type="EC" id="4.1.1.17"/>
    </reaction>
</comment>
<dbReference type="PROSITE" id="PS00878">
    <property type="entry name" value="ODR_DC_2_1"/>
    <property type="match status" value="1"/>
</dbReference>
<comment type="similarity">
    <text evidence="2">Belongs to the Orn/Lys/Arg decarboxylase class-II family.</text>
</comment>
<dbReference type="Pfam" id="PF02784">
    <property type="entry name" value="Orn_Arg_deC_N"/>
    <property type="match status" value="1"/>
</dbReference>
<dbReference type="STRING" id="299467.A0A443S4I0"/>
<evidence type="ECO:0000256" key="1">
    <source>
        <dbReference type="ARBA" id="ARBA00001933"/>
    </source>
</evidence>
<dbReference type="Gene3D" id="3.20.20.10">
    <property type="entry name" value="Alanine racemase"/>
    <property type="match status" value="1"/>
</dbReference>
<name>A0A443S4I0_9ACAR</name>
<evidence type="ECO:0000259" key="10">
    <source>
        <dbReference type="Pfam" id="PF02784"/>
    </source>
</evidence>
<keyword evidence="3" id="KW-0663">Pyridoxal phosphate</keyword>
<dbReference type="AlphaFoldDB" id="A0A443S4I0"/>
<evidence type="ECO:0000256" key="6">
    <source>
        <dbReference type="ARBA" id="ARBA00034115"/>
    </source>
</evidence>
<evidence type="ECO:0000256" key="8">
    <source>
        <dbReference type="ARBA" id="ARBA00046672"/>
    </source>
</evidence>
<feature type="non-terminal residue" evidence="11">
    <location>
        <position position="127"/>
    </location>
</feature>
<reference evidence="11 12" key="1">
    <citation type="journal article" date="2018" name="Gigascience">
        <title>Genomes of trombidid mites reveal novel predicted allergens and laterally-transferred genes associated with secondary metabolism.</title>
        <authorList>
            <person name="Dong X."/>
            <person name="Chaisiri K."/>
            <person name="Xia D."/>
            <person name="Armstrong S.D."/>
            <person name="Fang Y."/>
            <person name="Donnelly M.J."/>
            <person name="Kadowaki T."/>
            <person name="McGarry J.W."/>
            <person name="Darby A.C."/>
            <person name="Makepeace B.L."/>
        </authorList>
    </citation>
    <scope>NUCLEOTIDE SEQUENCE [LARGE SCALE GENOMIC DNA]</scope>
    <source>
        <strain evidence="11">UoL-UT</strain>
    </source>
</reference>
<dbReference type="PRINTS" id="PR01182">
    <property type="entry name" value="ORNDCRBXLASE"/>
</dbReference>
<gene>
    <name evidence="11" type="ORF">B4U80_02303</name>
</gene>
<evidence type="ECO:0000313" key="12">
    <source>
        <dbReference type="Proteomes" id="UP000288716"/>
    </source>
</evidence>
<evidence type="ECO:0000256" key="3">
    <source>
        <dbReference type="ARBA" id="ARBA00022898"/>
    </source>
</evidence>